<accession>A0A0W1JNB3</accession>
<dbReference type="PANTHER" id="PTHR21666:SF270">
    <property type="entry name" value="MUREIN HYDROLASE ACTIVATOR ENVC"/>
    <property type="match status" value="1"/>
</dbReference>
<dbReference type="InterPro" id="IPR011055">
    <property type="entry name" value="Dup_hybrid_motif"/>
</dbReference>
<evidence type="ECO:0000313" key="5">
    <source>
        <dbReference type="Proteomes" id="UP000054623"/>
    </source>
</evidence>
<dbReference type="AlphaFoldDB" id="A0A0W1JNB3"/>
<dbReference type="GO" id="GO:0004222">
    <property type="term" value="F:metalloendopeptidase activity"/>
    <property type="evidence" value="ECO:0007669"/>
    <property type="project" value="TreeGrafter"/>
</dbReference>
<dbReference type="PROSITE" id="PS51782">
    <property type="entry name" value="LYSM"/>
    <property type="match status" value="1"/>
</dbReference>
<dbReference type="PANTHER" id="PTHR21666">
    <property type="entry name" value="PEPTIDASE-RELATED"/>
    <property type="match status" value="1"/>
</dbReference>
<evidence type="ECO:0000256" key="1">
    <source>
        <dbReference type="ARBA" id="ARBA00022729"/>
    </source>
</evidence>
<dbReference type="InterPro" id="IPR036779">
    <property type="entry name" value="LysM_dom_sf"/>
</dbReference>
<dbReference type="OrthoDB" id="9814460at2"/>
<dbReference type="SUPFAM" id="SSF54106">
    <property type="entry name" value="LysM domain"/>
    <property type="match status" value="1"/>
</dbReference>
<feature type="domain" description="G5" evidence="2">
    <location>
        <begin position="254"/>
        <end position="334"/>
    </location>
</feature>
<gene>
    <name evidence="4" type="ORF">AT727_16385</name>
</gene>
<dbReference type="PROSITE" id="PS51109">
    <property type="entry name" value="G5"/>
    <property type="match status" value="1"/>
</dbReference>
<reference evidence="4 5" key="1">
    <citation type="submission" date="2015-12" db="EMBL/GenBank/DDBJ databases">
        <title>Draft Genome Sequence of Desulfitobacterium hafniense Strain DH, a Sulfate-reducing Bacterium Isolated from Paddy Soils.</title>
        <authorList>
            <person name="Bao P."/>
            <person name="Zhang X."/>
            <person name="Li G."/>
        </authorList>
    </citation>
    <scope>NUCLEOTIDE SEQUENCE [LARGE SCALE GENOMIC DNA]</scope>
    <source>
        <strain evidence="4 5">DH</strain>
    </source>
</reference>
<evidence type="ECO:0000259" key="3">
    <source>
        <dbReference type="PROSITE" id="PS51782"/>
    </source>
</evidence>
<protein>
    <submittedName>
        <fullName evidence="4">Metalloendopeptidase</fullName>
    </submittedName>
</protein>
<dbReference type="Proteomes" id="UP000054623">
    <property type="component" value="Unassembled WGS sequence"/>
</dbReference>
<evidence type="ECO:0000259" key="2">
    <source>
        <dbReference type="PROSITE" id="PS51109"/>
    </source>
</evidence>
<dbReference type="Pfam" id="PF01476">
    <property type="entry name" value="LysM"/>
    <property type="match status" value="1"/>
</dbReference>
<dbReference type="InterPro" id="IPR050570">
    <property type="entry name" value="Cell_wall_metabolism_enzyme"/>
</dbReference>
<dbReference type="RefSeq" id="WP_018213901.1">
    <property type="nucleotide sequence ID" value="NZ_LOCK01000009.1"/>
</dbReference>
<evidence type="ECO:0000313" key="4">
    <source>
        <dbReference type="EMBL" id="KTE93042.1"/>
    </source>
</evidence>
<dbReference type="SUPFAM" id="SSF51261">
    <property type="entry name" value="Duplicated hybrid motif"/>
    <property type="match status" value="1"/>
</dbReference>
<dbReference type="CDD" id="cd00118">
    <property type="entry name" value="LysM"/>
    <property type="match status" value="1"/>
</dbReference>
<dbReference type="CDD" id="cd12797">
    <property type="entry name" value="M23_peptidase"/>
    <property type="match status" value="1"/>
</dbReference>
<organism evidence="4 5">
    <name type="scientific">Desulfitobacterium hafniense</name>
    <name type="common">Desulfitobacterium frappieri</name>
    <dbReference type="NCBI Taxonomy" id="49338"/>
    <lineage>
        <taxon>Bacteria</taxon>
        <taxon>Bacillati</taxon>
        <taxon>Bacillota</taxon>
        <taxon>Clostridia</taxon>
        <taxon>Eubacteriales</taxon>
        <taxon>Desulfitobacteriaceae</taxon>
        <taxon>Desulfitobacterium</taxon>
    </lineage>
</organism>
<comment type="caution">
    <text evidence="4">The sequence shown here is derived from an EMBL/GenBank/DDBJ whole genome shotgun (WGS) entry which is preliminary data.</text>
</comment>
<keyword evidence="1" id="KW-0732">Signal</keyword>
<dbReference type="SMART" id="SM01208">
    <property type="entry name" value="G5"/>
    <property type="match status" value="1"/>
</dbReference>
<dbReference type="InterPro" id="IPR016047">
    <property type="entry name" value="M23ase_b-sheet_dom"/>
</dbReference>
<dbReference type="Pfam" id="PF07501">
    <property type="entry name" value="G5"/>
    <property type="match status" value="1"/>
</dbReference>
<dbReference type="Pfam" id="PF01551">
    <property type="entry name" value="Peptidase_M23"/>
    <property type="match status" value="1"/>
</dbReference>
<name>A0A0W1JNB3_DESHA</name>
<dbReference type="Gene3D" id="3.10.350.10">
    <property type="entry name" value="LysM domain"/>
    <property type="match status" value="1"/>
</dbReference>
<dbReference type="InterPro" id="IPR018392">
    <property type="entry name" value="LysM"/>
</dbReference>
<proteinExistence type="predicted"/>
<feature type="domain" description="LysM" evidence="3">
    <location>
        <begin position="202"/>
        <end position="247"/>
    </location>
</feature>
<dbReference type="Gene3D" id="2.20.230.10">
    <property type="entry name" value="Resuscitation-promoting factor rpfb"/>
    <property type="match status" value="1"/>
</dbReference>
<dbReference type="InterPro" id="IPR011098">
    <property type="entry name" value="G5_dom"/>
</dbReference>
<dbReference type="Gene3D" id="2.70.70.10">
    <property type="entry name" value="Glucose Permease (Domain IIA)"/>
    <property type="match status" value="1"/>
</dbReference>
<sequence length="468" mass="50491">MRPVKIKLEPKIWIESLNKLPWKSPKMIGGALAVLLALGGGGYYLNTTAPAAYVVINGETVGIVESVNSGEKLLEQVLEEKGAPVGEVAKTHDQIEYNTARIDNGYTPLTKEELKGKLSFFIEAVQLKIADHPMFTLASQAEADKLLKAYEEMYVKEDENNKLTAVTFEEEVEIQDVEALPETITTVAEALEVLKQGNVQKEEYVVEENDSWWLIARKNDLKTMEVLAANPGATLDTIIKPGEKIAIEKVSPYLTVVFEGTKTATETIPFDVETKVDNKLASGTSKVTKAGADGEKVVTYSYVQKNDKIVTKTIVDEKVTKEAVSQVVTKGPQRVQVASASRGSGLVPALVRPYGGYVSSYYGYRGSEFHTGIDYAGSSGDPFVAAAAGTVVAAGRQGNYGNCILVDHGNGIQTRYAHASKILVNVGQSVSQGETIGLVGSTGRSTGSHLHFEIIVNGDTVNPANYVR</sequence>
<dbReference type="EMBL" id="LOCK01000009">
    <property type="protein sequence ID" value="KTE93042.1"/>
    <property type="molecule type" value="Genomic_DNA"/>
</dbReference>